<sequence length="483" mass="54059">MMTLPQYFLLIAAQLAVLTYYIGVLVYMLPIPLRSVKRWAPTLIQDSLWVSILITLYVALLKFADAIASLSGYSINDIISYMQIRMKAIILMEYITRLLVGILASVHSIIGKFFSIYVLPMVLVHYGMLTAAATVIVIASIISTAKAKLTALSIALIAIPFRIGRNAGASLLAFVIASNIMLPFLPHWITMIYESLATGYLSTYISANESREPIHLWGVVKDAYGHQPLAGLVRFIDVNSGGSFRFVIHEDGGYYVTKPLKMLPSGDYRVEVEYLAHILGASRPTVKVPEDAKLTYELDEAEYRLDITVEEDAIFVEPVGLLIISGCKITKVYQTDNILDVTCEPMSDWIMITISSLGKNDIEMISPDSVFFEEYRMLELTTPWRGVKVYTKILSLKIPNGVDKIDMRFTKNIDYYSISSIYKLELSEGVTYPNMTTEDAIVYYIVYGTAFPITVFSYLTIMSMVSINLARVLGASSPRIIFD</sequence>
<organism evidence="2 3">
    <name type="scientific">Pyrodictium abyssi</name>
    <dbReference type="NCBI Taxonomy" id="54256"/>
    <lineage>
        <taxon>Archaea</taxon>
        <taxon>Thermoproteota</taxon>
        <taxon>Thermoprotei</taxon>
        <taxon>Desulfurococcales</taxon>
        <taxon>Pyrodictiaceae</taxon>
        <taxon>Pyrodictium</taxon>
    </lineage>
</organism>
<name>A0ABN6ZTE5_9CREN</name>
<evidence type="ECO:0000313" key="3">
    <source>
        <dbReference type="Proteomes" id="UP001341135"/>
    </source>
</evidence>
<dbReference type="Proteomes" id="UP001341135">
    <property type="component" value="Chromosome"/>
</dbReference>
<protein>
    <recommendedName>
        <fullName evidence="4">Carboxypeptidase regulatory-like domain-containing protein</fullName>
    </recommendedName>
</protein>
<feature type="transmembrane region" description="Helical" evidence="1">
    <location>
        <begin position="123"/>
        <end position="145"/>
    </location>
</feature>
<reference evidence="2 3" key="1">
    <citation type="submission" date="2023-09" db="EMBL/GenBank/DDBJ databases">
        <title>Pyrofollis japonicus gen. nov. sp. nov., a novel member of the family Pyrodictiaceae isolated from the Iheya North hydrothermal field.</title>
        <authorList>
            <person name="Miyazaki U."/>
            <person name="Sanari M."/>
            <person name="Tame A."/>
            <person name="Kitajima M."/>
            <person name="Okamoto A."/>
            <person name="Sawayama S."/>
            <person name="Miyazaki J."/>
            <person name="Takai K."/>
            <person name="Nakagawa S."/>
        </authorList>
    </citation>
    <scope>NUCLEOTIDE SEQUENCE [LARGE SCALE GENOMIC DNA]</scope>
    <source>
        <strain evidence="2 3">AV2</strain>
    </source>
</reference>
<evidence type="ECO:0008006" key="4">
    <source>
        <dbReference type="Google" id="ProtNLM"/>
    </source>
</evidence>
<evidence type="ECO:0000256" key="1">
    <source>
        <dbReference type="SAM" id="Phobius"/>
    </source>
</evidence>
<proteinExistence type="predicted"/>
<feature type="transmembrane region" description="Helical" evidence="1">
    <location>
        <begin position="7"/>
        <end position="29"/>
    </location>
</feature>
<feature type="transmembrane region" description="Helical" evidence="1">
    <location>
        <begin position="49"/>
        <end position="73"/>
    </location>
</feature>
<dbReference type="RefSeq" id="WP_338252304.1">
    <property type="nucleotide sequence ID" value="NZ_AP028907.1"/>
</dbReference>
<keyword evidence="1" id="KW-1133">Transmembrane helix</keyword>
<gene>
    <name evidence="2" type="ORF">PABY_08880</name>
</gene>
<feature type="transmembrane region" description="Helical" evidence="1">
    <location>
        <begin position="166"/>
        <end position="185"/>
    </location>
</feature>
<feature type="transmembrane region" description="Helical" evidence="1">
    <location>
        <begin position="441"/>
        <end position="461"/>
    </location>
</feature>
<accession>A0ABN6ZTE5</accession>
<dbReference type="EMBL" id="AP028907">
    <property type="protein sequence ID" value="BES81321.1"/>
    <property type="molecule type" value="Genomic_DNA"/>
</dbReference>
<keyword evidence="1" id="KW-0812">Transmembrane</keyword>
<dbReference type="GeneID" id="89288908"/>
<feature type="transmembrane region" description="Helical" evidence="1">
    <location>
        <begin position="94"/>
        <end position="117"/>
    </location>
</feature>
<evidence type="ECO:0000313" key="2">
    <source>
        <dbReference type="EMBL" id="BES81321.1"/>
    </source>
</evidence>
<keyword evidence="1" id="KW-0472">Membrane</keyword>
<keyword evidence="3" id="KW-1185">Reference proteome</keyword>